<dbReference type="InterPro" id="IPR050463">
    <property type="entry name" value="Gfo/Idh/MocA_oxidrdct_glycsds"/>
</dbReference>
<dbReference type="PANTHER" id="PTHR43818:SF11">
    <property type="entry name" value="BCDNA.GH03377"/>
    <property type="match status" value="1"/>
</dbReference>
<keyword evidence="1" id="KW-0560">Oxidoreductase</keyword>
<feature type="domain" description="Gfo/Idh/MocA-like oxidoreductase N-terminal" evidence="2">
    <location>
        <begin position="1"/>
        <end position="119"/>
    </location>
</feature>
<dbReference type="SUPFAM" id="SSF55347">
    <property type="entry name" value="Glyceraldehyde-3-phosphate dehydrogenase-like, C-terminal domain"/>
    <property type="match status" value="1"/>
</dbReference>
<proteinExistence type="predicted"/>
<gene>
    <name evidence="3" type="ORF">H8706_02305</name>
</gene>
<dbReference type="Proteomes" id="UP000647416">
    <property type="component" value="Unassembled WGS sequence"/>
</dbReference>
<name>A0A926FCC7_9FIRM</name>
<dbReference type="SUPFAM" id="SSF51735">
    <property type="entry name" value="NAD(P)-binding Rossmann-fold domains"/>
    <property type="match status" value="1"/>
</dbReference>
<dbReference type="InterPro" id="IPR000683">
    <property type="entry name" value="Gfo/Idh/MocA-like_OxRdtase_N"/>
</dbReference>
<dbReference type="EMBL" id="JACRTE010000002">
    <property type="protein sequence ID" value="MBC8595705.1"/>
    <property type="molecule type" value="Genomic_DNA"/>
</dbReference>
<dbReference type="PANTHER" id="PTHR43818">
    <property type="entry name" value="BCDNA.GH03377"/>
    <property type="match status" value="1"/>
</dbReference>
<sequence length="433" mass="49270">MKIGIVGLGYFSDDFVRLFNIHPDVEEVVVADLDERRVKASMEKHHLKRGFSSFEEMLEKAPDLDCIGIYTQRHLHGPMIVKAMKMGKNVISAVPIGCSVEEIEEIIKLSKETGKIYMMAETCYYYPCAIFCREKYKTGEMGRFVYGESQYYHDICEMYLDFQHTGGPNWRRVAGIPPMFYPTHSISMLFSAINEHALKVSCMGYRDNHEDNIYGEDKNNWQNPFSNETALFQMSGGGIARINEFRRVGINKPSSYITCMYGEKAAYECSVTNHSYQIGVASGKEPYIEDVGNLVNTIAYNEDLKNGKIDMNRDPISTKYIVGFAAIQDRSRLPKTFRNNPKFAHYNTHPFLVDDFVRAATTGKLPPNNAWDAARYMIPGLIAHESALKGGVLLDIPDFGAAPENWEKITYDLKDSYEDTSRFYEVAKGYLDV</sequence>
<organism evidence="3 4">
    <name type="scientific">Qingrenia yutianensis</name>
    <dbReference type="NCBI Taxonomy" id="2763676"/>
    <lineage>
        <taxon>Bacteria</taxon>
        <taxon>Bacillati</taxon>
        <taxon>Bacillota</taxon>
        <taxon>Clostridia</taxon>
        <taxon>Eubacteriales</taxon>
        <taxon>Oscillospiraceae</taxon>
        <taxon>Qingrenia</taxon>
    </lineage>
</organism>
<keyword evidence="4" id="KW-1185">Reference proteome</keyword>
<protein>
    <submittedName>
        <fullName evidence="3">Gfo/Idh/MocA family oxidoreductase</fullName>
    </submittedName>
</protein>
<dbReference type="RefSeq" id="WP_262431351.1">
    <property type="nucleotide sequence ID" value="NZ_JACRTE010000002.1"/>
</dbReference>
<evidence type="ECO:0000313" key="3">
    <source>
        <dbReference type="EMBL" id="MBC8595705.1"/>
    </source>
</evidence>
<dbReference type="GO" id="GO:0000166">
    <property type="term" value="F:nucleotide binding"/>
    <property type="evidence" value="ECO:0007669"/>
    <property type="project" value="InterPro"/>
</dbReference>
<evidence type="ECO:0000256" key="1">
    <source>
        <dbReference type="ARBA" id="ARBA00023002"/>
    </source>
</evidence>
<accession>A0A926FCC7</accession>
<dbReference type="Gene3D" id="3.40.50.720">
    <property type="entry name" value="NAD(P)-binding Rossmann-like Domain"/>
    <property type="match status" value="1"/>
</dbReference>
<evidence type="ECO:0000313" key="4">
    <source>
        <dbReference type="Proteomes" id="UP000647416"/>
    </source>
</evidence>
<dbReference type="Pfam" id="PF01408">
    <property type="entry name" value="GFO_IDH_MocA"/>
    <property type="match status" value="1"/>
</dbReference>
<evidence type="ECO:0000259" key="2">
    <source>
        <dbReference type="Pfam" id="PF01408"/>
    </source>
</evidence>
<dbReference type="Gene3D" id="3.30.360.10">
    <property type="entry name" value="Dihydrodipicolinate Reductase, domain 2"/>
    <property type="match status" value="1"/>
</dbReference>
<dbReference type="InterPro" id="IPR036291">
    <property type="entry name" value="NAD(P)-bd_dom_sf"/>
</dbReference>
<comment type="caution">
    <text evidence="3">The sequence shown here is derived from an EMBL/GenBank/DDBJ whole genome shotgun (WGS) entry which is preliminary data.</text>
</comment>
<reference evidence="3" key="1">
    <citation type="submission" date="2020-08" db="EMBL/GenBank/DDBJ databases">
        <title>Genome public.</title>
        <authorList>
            <person name="Liu C."/>
            <person name="Sun Q."/>
        </authorList>
    </citation>
    <scope>NUCLEOTIDE SEQUENCE</scope>
    <source>
        <strain evidence="3">NSJ-50</strain>
    </source>
</reference>
<dbReference type="AlphaFoldDB" id="A0A926FCC7"/>
<dbReference type="GO" id="GO:0016491">
    <property type="term" value="F:oxidoreductase activity"/>
    <property type="evidence" value="ECO:0007669"/>
    <property type="project" value="UniProtKB-KW"/>
</dbReference>